<dbReference type="EMBL" id="JAIQCV010000006">
    <property type="protein sequence ID" value="KAH1090524.1"/>
    <property type="molecule type" value="Genomic_DNA"/>
</dbReference>
<reference evidence="1 2" key="1">
    <citation type="journal article" date="2021" name="Plant Biotechnol. J.">
        <title>Multi-omics assisted identification of the key and species-specific regulatory components of drought-tolerant mechanisms in Gossypium stocksii.</title>
        <authorList>
            <person name="Yu D."/>
            <person name="Ke L."/>
            <person name="Zhang D."/>
            <person name="Wu Y."/>
            <person name="Sun Y."/>
            <person name="Mei J."/>
            <person name="Sun J."/>
            <person name="Sun Y."/>
        </authorList>
    </citation>
    <scope>NUCLEOTIDE SEQUENCE [LARGE SCALE GENOMIC DNA]</scope>
    <source>
        <strain evidence="2">cv. E1</strain>
        <tissue evidence="1">Leaf</tissue>
    </source>
</reference>
<evidence type="ECO:0000313" key="2">
    <source>
        <dbReference type="Proteomes" id="UP000828251"/>
    </source>
</evidence>
<accession>A0A9D3VN09</accession>
<sequence length="104" mass="11607">MVEYDESDDTVIAINFYLMNTHIHLTLEDFRNFLSLPPGGVSNEKGPVNPTNFVPSNLAVNLDMRDQLLHLIISWIFKPISKHIPSFETLIIGGSIALSRTGVV</sequence>
<protein>
    <submittedName>
        <fullName evidence="1">Uncharacterized protein</fullName>
    </submittedName>
</protein>
<proteinExistence type="predicted"/>
<evidence type="ECO:0000313" key="1">
    <source>
        <dbReference type="EMBL" id="KAH1090524.1"/>
    </source>
</evidence>
<organism evidence="1 2">
    <name type="scientific">Gossypium stocksii</name>
    <dbReference type="NCBI Taxonomy" id="47602"/>
    <lineage>
        <taxon>Eukaryota</taxon>
        <taxon>Viridiplantae</taxon>
        <taxon>Streptophyta</taxon>
        <taxon>Embryophyta</taxon>
        <taxon>Tracheophyta</taxon>
        <taxon>Spermatophyta</taxon>
        <taxon>Magnoliopsida</taxon>
        <taxon>eudicotyledons</taxon>
        <taxon>Gunneridae</taxon>
        <taxon>Pentapetalae</taxon>
        <taxon>rosids</taxon>
        <taxon>malvids</taxon>
        <taxon>Malvales</taxon>
        <taxon>Malvaceae</taxon>
        <taxon>Malvoideae</taxon>
        <taxon>Gossypium</taxon>
    </lineage>
</organism>
<dbReference type="Proteomes" id="UP000828251">
    <property type="component" value="Unassembled WGS sequence"/>
</dbReference>
<dbReference type="AlphaFoldDB" id="A0A9D3VN09"/>
<gene>
    <name evidence="1" type="ORF">J1N35_017781</name>
</gene>
<keyword evidence="2" id="KW-1185">Reference proteome</keyword>
<name>A0A9D3VN09_9ROSI</name>
<comment type="caution">
    <text evidence="1">The sequence shown here is derived from an EMBL/GenBank/DDBJ whole genome shotgun (WGS) entry which is preliminary data.</text>
</comment>